<dbReference type="GO" id="GO:0045046">
    <property type="term" value="P:protein import into peroxisome membrane"/>
    <property type="evidence" value="ECO:0007669"/>
    <property type="project" value="TreeGrafter"/>
</dbReference>
<feature type="region of interest" description="Disordered" evidence="1">
    <location>
        <begin position="1"/>
        <end position="60"/>
    </location>
</feature>
<keyword evidence="3" id="KW-1185">Reference proteome</keyword>
<evidence type="ECO:0000256" key="1">
    <source>
        <dbReference type="SAM" id="MobiDB-lite"/>
    </source>
</evidence>
<dbReference type="PANTHER" id="PTHR12774">
    <property type="entry name" value="PEROXISOMAL BIOGENESIS FACTOR 19"/>
    <property type="match status" value="1"/>
</dbReference>
<protein>
    <submittedName>
        <fullName evidence="2">Pex19 protein</fullName>
    </submittedName>
</protein>
<dbReference type="STRING" id="101127.A0A1X2G7H0"/>
<dbReference type="InterPro" id="IPR006708">
    <property type="entry name" value="Pex19"/>
</dbReference>
<evidence type="ECO:0000313" key="2">
    <source>
        <dbReference type="EMBL" id="ORX46263.1"/>
    </source>
</evidence>
<evidence type="ECO:0000313" key="3">
    <source>
        <dbReference type="Proteomes" id="UP000242146"/>
    </source>
</evidence>
<dbReference type="PANTHER" id="PTHR12774:SF2">
    <property type="entry name" value="PEROXISOMAL BIOGENESIS FACTOR 19"/>
    <property type="match status" value="1"/>
</dbReference>
<dbReference type="OrthoDB" id="21292at2759"/>
<name>A0A1X2G7H0_9FUNG</name>
<dbReference type="Gene3D" id="1.20.120.900">
    <property type="entry name" value="Pex19, mPTS binding domain"/>
    <property type="match status" value="1"/>
</dbReference>
<comment type="caution">
    <text evidence="2">The sequence shown here is derived from an EMBL/GenBank/DDBJ whole genome shotgun (WGS) entry which is preliminary data.</text>
</comment>
<dbReference type="Pfam" id="PF04614">
    <property type="entry name" value="Pex19"/>
    <property type="match status" value="1"/>
</dbReference>
<reference evidence="2 3" key="1">
    <citation type="submission" date="2016-07" db="EMBL/GenBank/DDBJ databases">
        <title>Pervasive Adenine N6-methylation of Active Genes in Fungi.</title>
        <authorList>
            <consortium name="DOE Joint Genome Institute"/>
            <person name="Mondo S.J."/>
            <person name="Dannebaum R.O."/>
            <person name="Kuo R.C."/>
            <person name="Labutti K."/>
            <person name="Haridas S."/>
            <person name="Kuo A."/>
            <person name="Salamov A."/>
            <person name="Ahrendt S.R."/>
            <person name="Lipzen A."/>
            <person name="Sullivan W."/>
            <person name="Andreopoulos W.B."/>
            <person name="Clum A."/>
            <person name="Lindquist E."/>
            <person name="Daum C."/>
            <person name="Ramamoorthy G.K."/>
            <person name="Gryganskyi A."/>
            <person name="Culley D."/>
            <person name="Magnuson J.K."/>
            <person name="James T.Y."/>
            <person name="O'Malley M.A."/>
            <person name="Stajich J.E."/>
            <person name="Spatafora J.W."/>
            <person name="Visel A."/>
            <person name="Grigoriev I.V."/>
        </authorList>
    </citation>
    <scope>NUCLEOTIDE SEQUENCE [LARGE SCALE GENOMIC DNA]</scope>
    <source>
        <strain evidence="2 3">NRRL 3301</strain>
    </source>
</reference>
<accession>A0A1X2G7H0</accession>
<dbReference type="GO" id="GO:0005778">
    <property type="term" value="C:peroxisomal membrane"/>
    <property type="evidence" value="ECO:0007669"/>
    <property type="project" value="TreeGrafter"/>
</dbReference>
<dbReference type="AlphaFoldDB" id="A0A1X2G7H0"/>
<sequence length="302" mass="33662">MAKEQEPTNTVPTTQNDDSDLDDLLDDVLDDFQGLSTKDTAAQEPAKKEPMPTGEEESLDDMLDNDAFASQLQAGMDELFANMDQDPDMKAAFEKVWSSMDPSQLMMDSNVEAARSVPPSSVPKPASATPASFQDTIAQTMNKLKDSSKEVESSINEEGEDAFMAELMKQMEGLAENGDFENVLEGMMSQLMSKEMLYEPMKDLVGKYPAWLEANKASTEKDQYEKYQQQYEMCQKIVAAYEAPDFNEKDEAQGKKIMDMMTQMQDLGQPPASLLEDMAPGMNFDSPEGMPDMKDLENCTIM</sequence>
<proteinExistence type="predicted"/>
<dbReference type="Proteomes" id="UP000242146">
    <property type="component" value="Unassembled WGS sequence"/>
</dbReference>
<gene>
    <name evidence="2" type="ORF">DM01DRAFT_1327764</name>
</gene>
<organism evidence="2 3">
    <name type="scientific">Hesseltinella vesiculosa</name>
    <dbReference type="NCBI Taxonomy" id="101127"/>
    <lineage>
        <taxon>Eukaryota</taxon>
        <taxon>Fungi</taxon>
        <taxon>Fungi incertae sedis</taxon>
        <taxon>Mucoromycota</taxon>
        <taxon>Mucoromycotina</taxon>
        <taxon>Mucoromycetes</taxon>
        <taxon>Mucorales</taxon>
        <taxon>Cunninghamellaceae</taxon>
        <taxon>Hesseltinella</taxon>
    </lineage>
</organism>
<dbReference type="EMBL" id="MCGT01000038">
    <property type="protein sequence ID" value="ORX46263.1"/>
    <property type="molecule type" value="Genomic_DNA"/>
</dbReference>
<feature type="compositionally biased region" description="Polar residues" evidence="1">
    <location>
        <begin position="7"/>
        <end position="16"/>
    </location>
</feature>
<dbReference type="GO" id="GO:0033328">
    <property type="term" value="F:peroxisome membrane targeting sequence binding"/>
    <property type="evidence" value="ECO:0007669"/>
    <property type="project" value="TreeGrafter"/>
</dbReference>
<feature type="compositionally biased region" description="Acidic residues" evidence="1">
    <location>
        <begin position="17"/>
        <end position="30"/>
    </location>
</feature>
<dbReference type="InterPro" id="IPR038322">
    <property type="entry name" value="Pex19_C_sf"/>
</dbReference>